<reference evidence="2 3" key="1">
    <citation type="submission" date="2014-09" db="EMBL/GenBank/DDBJ databases">
        <authorList>
            <person name="Ellenberger Sabrina"/>
        </authorList>
    </citation>
    <scope>NUCLEOTIDE SEQUENCE [LARGE SCALE GENOMIC DNA]</scope>
    <source>
        <strain evidence="2 3">CBS 412.66</strain>
    </source>
</reference>
<dbReference type="AlphaFoldDB" id="A0A0B7MR40"/>
<name>A0A0B7MR40_9FUNG</name>
<accession>A0A0B7MR40</accession>
<feature type="region of interest" description="Disordered" evidence="1">
    <location>
        <begin position="58"/>
        <end position="78"/>
    </location>
</feature>
<dbReference type="Proteomes" id="UP000054107">
    <property type="component" value="Unassembled WGS sequence"/>
</dbReference>
<dbReference type="OrthoDB" id="2283835at2759"/>
<proteinExistence type="predicted"/>
<protein>
    <submittedName>
        <fullName evidence="2">Uncharacterized protein</fullName>
    </submittedName>
</protein>
<gene>
    <name evidence="2" type="primary">PARPA_01742.1 scaffold 1365</name>
</gene>
<organism evidence="2 3">
    <name type="scientific">Parasitella parasitica</name>
    <dbReference type="NCBI Taxonomy" id="35722"/>
    <lineage>
        <taxon>Eukaryota</taxon>
        <taxon>Fungi</taxon>
        <taxon>Fungi incertae sedis</taxon>
        <taxon>Mucoromycota</taxon>
        <taxon>Mucoromycotina</taxon>
        <taxon>Mucoromycetes</taxon>
        <taxon>Mucorales</taxon>
        <taxon>Mucorineae</taxon>
        <taxon>Mucoraceae</taxon>
        <taxon>Parasitella</taxon>
    </lineage>
</organism>
<evidence type="ECO:0000313" key="2">
    <source>
        <dbReference type="EMBL" id="CEP08431.1"/>
    </source>
</evidence>
<evidence type="ECO:0000256" key="1">
    <source>
        <dbReference type="SAM" id="MobiDB-lite"/>
    </source>
</evidence>
<keyword evidence="3" id="KW-1185">Reference proteome</keyword>
<dbReference type="EMBL" id="LN719431">
    <property type="protein sequence ID" value="CEP08431.1"/>
    <property type="molecule type" value="Genomic_DNA"/>
</dbReference>
<sequence>MRPHSQALAAEWFPRPAKRTNTAHSNLDQLLLNPNITCHLRKPIMYDLFGNVVESDFREVTEESHPSAHSTDPDESPQ</sequence>
<evidence type="ECO:0000313" key="3">
    <source>
        <dbReference type="Proteomes" id="UP000054107"/>
    </source>
</evidence>